<gene>
    <name evidence="2" type="ORF">HMPREF0534_0567</name>
</gene>
<dbReference type="CDD" id="cd04196">
    <property type="entry name" value="GT_2_like_d"/>
    <property type="match status" value="1"/>
</dbReference>
<protein>
    <submittedName>
        <fullName evidence="2">Glycosyltransferase, group 2 family protein</fullName>
        <ecNumber evidence="2">2.4.-.-</ecNumber>
    </submittedName>
</protein>
<reference evidence="2 3" key="1">
    <citation type="submission" date="2009-01" db="EMBL/GenBank/DDBJ databases">
        <authorList>
            <person name="Qin X."/>
            <person name="Bachman B."/>
            <person name="Battles P."/>
            <person name="Bell A."/>
            <person name="Bess C."/>
            <person name="Bickham C."/>
            <person name="Chaboub L."/>
            <person name="Chen D."/>
            <person name="Coyle M."/>
            <person name="Deiros D.R."/>
            <person name="Dinh H."/>
            <person name="Forbes L."/>
            <person name="Fowler G."/>
            <person name="Francisco L."/>
            <person name="Fu Q."/>
            <person name="Gubbala S."/>
            <person name="Hale W."/>
            <person name="Han Y."/>
            <person name="Hemphill L."/>
            <person name="Highlander S.K."/>
            <person name="Hirani K."/>
            <person name="Hogues M."/>
            <person name="Jackson L."/>
            <person name="Jakkamsetti A."/>
            <person name="Javaid M."/>
            <person name="Jiang H."/>
            <person name="Korchina V."/>
            <person name="Kovar C."/>
            <person name="Lara F."/>
            <person name="Lee S."/>
            <person name="Mata R."/>
            <person name="Mathew T."/>
            <person name="Moen C."/>
            <person name="Morales K."/>
            <person name="Munidasa M."/>
            <person name="Nazareth L."/>
            <person name="Ngo R."/>
            <person name="Nguyen L."/>
            <person name="Okwuonu G."/>
            <person name="Ongeri F."/>
            <person name="Patil S."/>
            <person name="Petrosino J."/>
            <person name="Pham C."/>
            <person name="Pham P."/>
            <person name="Pu L.-L."/>
            <person name="Puazo M."/>
            <person name="Raj R."/>
            <person name="Reid J."/>
            <person name="Rouhana J."/>
            <person name="Saada N."/>
            <person name="Shang Y."/>
            <person name="Simmons D."/>
            <person name="Thornton R."/>
            <person name="Warren J."/>
            <person name="Weissenberger G."/>
            <person name="Zhang J."/>
            <person name="Zhang L."/>
            <person name="Zhou C."/>
            <person name="Zhu D."/>
            <person name="Muzny D."/>
            <person name="Worley K."/>
            <person name="Gibbs R."/>
        </authorList>
    </citation>
    <scope>NUCLEOTIDE SEQUENCE [LARGE SCALE GENOMIC DNA]</scope>
    <source>
        <strain evidence="2 3">CF48-3A</strain>
    </source>
</reference>
<dbReference type="EMBL" id="ACHG01000056">
    <property type="protein sequence ID" value="EEI66113.1"/>
    <property type="molecule type" value="Genomic_DNA"/>
</dbReference>
<dbReference type="Pfam" id="PF00535">
    <property type="entry name" value="Glycos_transf_2"/>
    <property type="match status" value="1"/>
</dbReference>
<dbReference type="Gene3D" id="3.90.550.10">
    <property type="entry name" value="Spore Coat Polysaccharide Biosynthesis Protein SpsA, Chain A"/>
    <property type="match status" value="1"/>
</dbReference>
<evidence type="ECO:0000259" key="1">
    <source>
        <dbReference type="Pfam" id="PF00535"/>
    </source>
</evidence>
<evidence type="ECO:0000313" key="2">
    <source>
        <dbReference type="EMBL" id="EEI66113.1"/>
    </source>
</evidence>
<dbReference type="PANTHER" id="PTHR43685">
    <property type="entry name" value="GLYCOSYLTRANSFERASE"/>
    <property type="match status" value="1"/>
</dbReference>
<sequence length="320" mass="36814">MIEEKSMSNENVAILMSTYNGEKYLEEQVKSIISQDYTDWHLYIRDDGSTDNTVSLIKKITRDNEKITFLNENKPKNLGVTGSFMDLLANTKAQYYMFSDQDDYWMEDKISATLKKMQASEIGDMPICVHSNLTVVDTNLHGDSLMNSSEEHWSDFKSMLFANCVTGCTMMINQELKNLIDFDKVKSNKLYVHDWWIALVAAAFGKVVYLDRSTILYRQHQGNVIGSNKKTTLFNKNEPFNGRVIRMVKITSDFWQAYGSKLTGQNKNYVKNYASLVRHRNPLWNLRIVLKYPPARATTTGNLVFAGIVIRDYQKLSRLG</sequence>
<dbReference type="GO" id="GO:0016757">
    <property type="term" value="F:glycosyltransferase activity"/>
    <property type="evidence" value="ECO:0007669"/>
    <property type="project" value="UniProtKB-KW"/>
</dbReference>
<dbReference type="AlphaFoldDB" id="A0A8D9RZP4"/>
<comment type="caution">
    <text evidence="2">The sequence shown here is derived from an EMBL/GenBank/DDBJ whole genome shotgun (WGS) entry which is preliminary data.</text>
</comment>
<evidence type="ECO:0000313" key="3">
    <source>
        <dbReference type="Proteomes" id="UP000003419"/>
    </source>
</evidence>
<dbReference type="Proteomes" id="UP000003419">
    <property type="component" value="Unassembled WGS sequence"/>
</dbReference>
<proteinExistence type="predicted"/>
<keyword evidence="2" id="KW-0808">Transferase</keyword>
<dbReference type="InterPro" id="IPR001173">
    <property type="entry name" value="Glyco_trans_2-like"/>
</dbReference>
<dbReference type="PANTHER" id="PTHR43685:SF2">
    <property type="entry name" value="GLYCOSYLTRANSFERASE 2-LIKE DOMAIN-CONTAINING PROTEIN"/>
    <property type="match status" value="1"/>
</dbReference>
<keyword evidence="2" id="KW-0328">Glycosyltransferase</keyword>
<accession>A0A8D9RZP4</accession>
<dbReference type="EC" id="2.4.-.-" evidence="2"/>
<dbReference type="InterPro" id="IPR029044">
    <property type="entry name" value="Nucleotide-diphossugar_trans"/>
</dbReference>
<name>A0A8D9RZP4_LIMRT</name>
<feature type="domain" description="Glycosyltransferase 2-like" evidence="1">
    <location>
        <begin position="14"/>
        <end position="134"/>
    </location>
</feature>
<dbReference type="SUPFAM" id="SSF53448">
    <property type="entry name" value="Nucleotide-diphospho-sugar transferases"/>
    <property type="match status" value="1"/>
</dbReference>
<organism evidence="2 3">
    <name type="scientific">Limosilactobacillus reuteri CF48-3A</name>
    <dbReference type="NCBI Taxonomy" id="525341"/>
    <lineage>
        <taxon>Bacteria</taxon>
        <taxon>Bacillati</taxon>
        <taxon>Bacillota</taxon>
        <taxon>Bacilli</taxon>
        <taxon>Lactobacillales</taxon>
        <taxon>Lactobacillaceae</taxon>
        <taxon>Limosilactobacillus</taxon>
    </lineage>
</organism>
<dbReference type="InterPro" id="IPR050834">
    <property type="entry name" value="Glycosyltransf_2"/>
</dbReference>